<dbReference type="PANTHER" id="PTHR33154:SF18">
    <property type="entry name" value="ARSENICAL RESISTANCE OPERON REPRESSOR"/>
    <property type="match status" value="1"/>
</dbReference>
<dbReference type="AlphaFoldDB" id="A0A662ZJF4"/>
<dbReference type="InterPro" id="IPR011991">
    <property type="entry name" value="ArsR-like_HTH"/>
</dbReference>
<keyword evidence="7" id="KW-1185">Reference proteome</keyword>
<dbReference type="NCBIfam" id="NF033788">
    <property type="entry name" value="HTH_metalloreg"/>
    <property type="match status" value="1"/>
</dbReference>
<dbReference type="SMART" id="SM00418">
    <property type="entry name" value="HTH_ARSR"/>
    <property type="match status" value="1"/>
</dbReference>
<dbReference type="InterPro" id="IPR036390">
    <property type="entry name" value="WH_DNA-bd_sf"/>
</dbReference>
<dbReference type="OrthoDB" id="9793058at2"/>
<dbReference type="PRINTS" id="PR00778">
    <property type="entry name" value="HTHARSR"/>
</dbReference>
<dbReference type="InterPro" id="IPR001845">
    <property type="entry name" value="HTH_ArsR_DNA-bd_dom"/>
</dbReference>
<dbReference type="Pfam" id="PF01022">
    <property type="entry name" value="HTH_5"/>
    <property type="match status" value="1"/>
</dbReference>
<keyword evidence="3" id="KW-0238">DNA-binding</keyword>
<protein>
    <submittedName>
        <fullName evidence="6">ArsR family transcriptional regulator</fullName>
    </submittedName>
</protein>
<dbReference type="Gene3D" id="1.10.10.10">
    <property type="entry name" value="Winged helix-like DNA-binding domain superfamily/Winged helix DNA-binding domain"/>
    <property type="match status" value="1"/>
</dbReference>
<keyword evidence="4" id="KW-0804">Transcription</keyword>
<organism evidence="6 7">
    <name type="scientific">Ruminobacter amylophilus</name>
    <dbReference type="NCBI Taxonomy" id="867"/>
    <lineage>
        <taxon>Bacteria</taxon>
        <taxon>Pseudomonadati</taxon>
        <taxon>Pseudomonadota</taxon>
        <taxon>Gammaproteobacteria</taxon>
        <taxon>Aeromonadales</taxon>
        <taxon>Succinivibrionaceae</taxon>
        <taxon>Ruminobacter</taxon>
    </lineage>
</organism>
<proteinExistence type="predicted"/>
<evidence type="ECO:0000259" key="5">
    <source>
        <dbReference type="PROSITE" id="PS50987"/>
    </source>
</evidence>
<evidence type="ECO:0000313" key="7">
    <source>
        <dbReference type="Proteomes" id="UP000243745"/>
    </source>
</evidence>
<evidence type="ECO:0000256" key="4">
    <source>
        <dbReference type="ARBA" id="ARBA00023163"/>
    </source>
</evidence>
<accession>A0A662ZJF4</accession>
<feature type="domain" description="HTH arsR-type" evidence="5">
    <location>
        <begin position="1"/>
        <end position="92"/>
    </location>
</feature>
<dbReference type="Proteomes" id="UP000243745">
    <property type="component" value="Unassembled WGS sequence"/>
</dbReference>
<sequence>MKFRDDVKKIKALADENRLAIMLLLQGGEKCGCILLEELNITQPTLSHHMRLLCDSGLVTGRKEGKWMRYSISPEGAVAFRKMIESYVRYDVSGTECVTDCAACGCSQHWPE</sequence>
<evidence type="ECO:0000256" key="2">
    <source>
        <dbReference type="ARBA" id="ARBA00023015"/>
    </source>
</evidence>
<reference evidence="6 7" key="1">
    <citation type="submission" date="2016-10" db="EMBL/GenBank/DDBJ databases">
        <authorList>
            <person name="Varghese N."/>
            <person name="Submissions S."/>
        </authorList>
    </citation>
    <scope>NUCLEOTIDE SEQUENCE [LARGE SCALE GENOMIC DNA]</scope>
    <source>
        <strain evidence="6 7">DSM 1361</strain>
    </source>
</reference>
<dbReference type="PANTHER" id="PTHR33154">
    <property type="entry name" value="TRANSCRIPTIONAL REGULATOR, ARSR FAMILY"/>
    <property type="match status" value="1"/>
</dbReference>
<dbReference type="GO" id="GO:0046685">
    <property type="term" value="P:response to arsenic-containing substance"/>
    <property type="evidence" value="ECO:0007669"/>
    <property type="project" value="UniProtKB-KW"/>
</dbReference>
<evidence type="ECO:0000256" key="3">
    <source>
        <dbReference type="ARBA" id="ARBA00023125"/>
    </source>
</evidence>
<dbReference type="InterPro" id="IPR036388">
    <property type="entry name" value="WH-like_DNA-bd_sf"/>
</dbReference>
<evidence type="ECO:0000256" key="1">
    <source>
        <dbReference type="ARBA" id="ARBA00022849"/>
    </source>
</evidence>
<dbReference type="EMBL" id="FOXF01000035">
    <property type="protein sequence ID" value="SFP54677.1"/>
    <property type="molecule type" value="Genomic_DNA"/>
</dbReference>
<dbReference type="RefSeq" id="WP_093142802.1">
    <property type="nucleotide sequence ID" value="NZ_FOXF01000035.1"/>
</dbReference>
<keyword evidence="1" id="KW-0059">Arsenical resistance</keyword>
<dbReference type="GO" id="GO:0003677">
    <property type="term" value="F:DNA binding"/>
    <property type="evidence" value="ECO:0007669"/>
    <property type="project" value="UniProtKB-KW"/>
</dbReference>
<keyword evidence="2" id="KW-0805">Transcription regulation</keyword>
<name>A0A662ZJF4_9GAMM</name>
<dbReference type="InterPro" id="IPR051081">
    <property type="entry name" value="HTH_MetalResp_TranReg"/>
</dbReference>
<dbReference type="CDD" id="cd00090">
    <property type="entry name" value="HTH_ARSR"/>
    <property type="match status" value="1"/>
</dbReference>
<gene>
    <name evidence="6" type="ORF">SAMN02910344_01685</name>
</gene>
<dbReference type="PROSITE" id="PS50987">
    <property type="entry name" value="HTH_ARSR_2"/>
    <property type="match status" value="1"/>
</dbReference>
<dbReference type="GO" id="GO:0003700">
    <property type="term" value="F:DNA-binding transcription factor activity"/>
    <property type="evidence" value="ECO:0007669"/>
    <property type="project" value="InterPro"/>
</dbReference>
<dbReference type="SUPFAM" id="SSF46785">
    <property type="entry name" value="Winged helix' DNA-binding domain"/>
    <property type="match status" value="1"/>
</dbReference>
<evidence type="ECO:0000313" key="6">
    <source>
        <dbReference type="EMBL" id="SFP54677.1"/>
    </source>
</evidence>